<dbReference type="EMBL" id="CP001029">
    <property type="protein sequence ID" value="ACB80034.1"/>
    <property type="molecule type" value="Genomic_DNA"/>
</dbReference>
<dbReference type="HOGENOM" id="CLU_2974302_0_0_5"/>
<dbReference type="STRING" id="441620.Mpop_1871"/>
<evidence type="ECO:0000313" key="1">
    <source>
        <dbReference type="EMBL" id="ACB80034.1"/>
    </source>
</evidence>
<dbReference type="RefSeq" id="WP_012453780.1">
    <property type="nucleotide sequence ID" value="NC_010725.1"/>
</dbReference>
<protein>
    <submittedName>
        <fullName evidence="1">Uncharacterized protein</fullName>
    </submittedName>
</protein>
<accession>B1ZJC9</accession>
<dbReference type="OrthoDB" id="9903721at2"/>
<evidence type="ECO:0000313" key="2">
    <source>
        <dbReference type="Proteomes" id="UP000007136"/>
    </source>
</evidence>
<name>B1ZJC9_METPB</name>
<reference evidence="1" key="1">
    <citation type="submission" date="2008-04" db="EMBL/GenBank/DDBJ databases">
        <title>Complete sequence of chromosome of Methylobacterium populi BJ001.</title>
        <authorList>
            <consortium name="US DOE Joint Genome Institute"/>
            <person name="Copeland A."/>
            <person name="Lucas S."/>
            <person name="Lapidus A."/>
            <person name="Glavina del Rio T."/>
            <person name="Dalin E."/>
            <person name="Tice H."/>
            <person name="Bruce D."/>
            <person name="Goodwin L."/>
            <person name="Pitluck S."/>
            <person name="Chertkov O."/>
            <person name="Brettin T."/>
            <person name="Detter J.C."/>
            <person name="Han C."/>
            <person name="Kuske C.R."/>
            <person name="Schmutz J."/>
            <person name="Larimer F."/>
            <person name="Land M."/>
            <person name="Hauser L."/>
            <person name="Kyrpides N."/>
            <person name="Mikhailova N."/>
            <person name="Marx C."/>
            <person name="Richardson P."/>
        </authorList>
    </citation>
    <scope>NUCLEOTIDE SEQUENCE [LARGE SCALE GENOMIC DNA]</scope>
    <source>
        <strain evidence="1">BJ001</strain>
    </source>
</reference>
<organism evidence="1 2">
    <name type="scientific">Methylorubrum populi (strain ATCC BAA-705 / NCIMB 13946 / BJ001)</name>
    <name type="common">Methylobacterium populi</name>
    <dbReference type="NCBI Taxonomy" id="441620"/>
    <lineage>
        <taxon>Bacteria</taxon>
        <taxon>Pseudomonadati</taxon>
        <taxon>Pseudomonadota</taxon>
        <taxon>Alphaproteobacteria</taxon>
        <taxon>Hyphomicrobiales</taxon>
        <taxon>Methylobacteriaceae</taxon>
        <taxon>Methylorubrum</taxon>
    </lineage>
</organism>
<dbReference type="KEGG" id="mpo:Mpop_1871"/>
<proteinExistence type="predicted"/>
<sequence length="58" mass="6104">MNLTLAVVLPLACWTPPPRPVVDAPVLAALRGEPVPSSGKPDVAAALQAIAPVQRRRR</sequence>
<dbReference type="Proteomes" id="UP000007136">
    <property type="component" value="Chromosome"/>
</dbReference>
<gene>
    <name evidence="1" type="ordered locus">Mpop_1871</name>
</gene>
<dbReference type="AlphaFoldDB" id="B1ZJC9"/>